<keyword evidence="6" id="KW-1185">Reference proteome</keyword>
<dbReference type="SUPFAM" id="SSF52540">
    <property type="entry name" value="P-loop containing nucleoside triphosphate hydrolases"/>
    <property type="match status" value="1"/>
</dbReference>
<feature type="domain" description="5'-3' DNA helicase ZGRF1-like N-terminal" evidence="2">
    <location>
        <begin position="4"/>
        <end position="79"/>
    </location>
</feature>
<evidence type="ECO:0000259" key="2">
    <source>
        <dbReference type="Pfam" id="PF10382"/>
    </source>
</evidence>
<evidence type="ECO:0000259" key="4">
    <source>
        <dbReference type="Pfam" id="PF13087"/>
    </source>
</evidence>
<feature type="domain" description="DNA2/NAM7 helicase-like C-terminal" evidence="4">
    <location>
        <begin position="678"/>
        <end position="849"/>
    </location>
</feature>
<feature type="domain" description="DNA2/NAM7 helicase helicase" evidence="3">
    <location>
        <begin position="605"/>
        <end position="660"/>
    </location>
</feature>
<dbReference type="PANTHER" id="PTHR10887">
    <property type="entry name" value="DNA2/NAM7 HELICASE FAMILY"/>
    <property type="match status" value="1"/>
</dbReference>
<protein>
    <submittedName>
        <fullName evidence="5">DNA helicase</fullName>
    </submittedName>
</protein>
<feature type="region of interest" description="Disordered" evidence="1">
    <location>
        <begin position="78"/>
        <end position="117"/>
    </location>
</feature>
<sequence length="879" mass="96654">MKVSCLYTTRKTQKSKRWQDGYLIVNSENNGFVLCDDCDTTLSSGLLKNPLASLLASADDEYTFEHKEYLISVEKEAFQPSSDVPPPKPSYKRPSPSAPRGEEEELVKPRSKEEQKDVDVMAMLQPRKVPSNPLSAPVDDLLSLLAPFHSTPNGGINLSRKASSHKSRYSEDSLHSPSVSSSLPHLLSIPPVSNVPEATTNREETTLHADALDLSLPSFSDISSHNLAFFSPPPLDTSSVAAYAHSTRLLLQAVLRSVLFTASQRLFDRYTAQGHTPSPTDVIPPLAWLAEAATSFQSPSLTVWTDCTLHVKREEWLPAKRKKVAVEPRFFLTAPTLAASKKAAKEDAGSLLNALLAVLTPSRAVFFRSLWHGCTTNHMLEIAPISGVDESSFPDQSHLVVLQCGSIDMEMKLLPLLPTLPSLPLSTSLITAGTPVSFPSPFPPAVLSAAKARLLARFQLNPPQCAVVDRVLQFFQADCSSSPLLLVQGVFGSGKSLLISCLLLLLHSLDCLRASTRSVDEEENADFLGLGADPSLREMAATRRLHTPRFHILFCSHTNIAVDRVCLLLAQRGFRAFRRTGNARRIHPALKEFVCTKQDDLGFRVLCTTICSLPEDLASFDVVVIDEASQIAEYYALLPVLLARPQLLLLIGDQNQLPPIPTGTFSLFASCLDGIPQLSTSLFERLLRFHTPLVLNTQYRCHPSIANLASSLFYHASLLNGPSTETLPLVFASLPRLVFIHNPASEEPCRDSFLNNGEMHIIMDFLESHPTAQSLGVISLYGAQCALFHRKMPDSPIQFSTVDAFQGNEKDVIILSTVRSKSIGFSADPCRLNVAITRARSQLIIVGNRELLERDNLWKRVLAYIAKNGRFLDSASVRT</sequence>
<evidence type="ECO:0000256" key="1">
    <source>
        <dbReference type="SAM" id="MobiDB-lite"/>
    </source>
</evidence>
<dbReference type="InterPro" id="IPR047187">
    <property type="entry name" value="SF1_C_Upf1"/>
</dbReference>
<evidence type="ECO:0000313" key="5">
    <source>
        <dbReference type="EMBL" id="OAO13993.1"/>
    </source>
</evidence>
<reference evidence="5 6" key="1">
    <citation type="submission" date="2016-05" db="EMBL/GenBank/DDBJ databases">
        <title>Nuclear genome of Blastocystis sp. subtype 1 NandII.</title>
        <authorList>
            <person name="Gentekaki E."/>
            <person name="Curtis B."/>
            <person name="Stairs C."/>
            <person name="Eme L."/>
            <person name="Herman E."/>
            <person name="Klimes V."/>
            <person name="Arias M.C."/>
            <person name="Elias M."/>
            <person name="Hilliou F."/>
            <person name="Klute M."/>
            <person name="Malik S.-B."/>
            <person name="Pightling A."/>
            <person name="Rachubinski R."/>
            <person name="Salas D."/>
            <person name="Schlacht A."/>
            <person name="Suga H."/>
            <person name="Archibald J."/>
            <person name="Ball S.G."/>
            <person name="Clark G."/>
            <person name="Dacks J."/>
            <person name="Van Der Giezen M."/>
            <person name="Tsaousis A."/>
            <person name="Roger A."/>
        </authorList>
    </citation>
    <scope>NUCLEOTIDE SEQUENCE [LARGE SCALE GENOMIC DNA]</scope>
    <source>
        <strain evidence="6">ATCC 50177 / NandII</strain>
    </source>
</reference>
<dbReference type="EMBL" id="LXWW01000305">
    <property type="protein sequence ID" value="OAO13993.1"/>
    <property type="molecule type" value="Genomic_DNA"/>
</dbReference>
<name>A0A196SAE2_BLAHN</name>
<dbReference type="STRING" id="478820.A0A196SAE2"/>
<feature type="domain" description="DNA2/NAM7 helicase helicase" evidence="3">
    <location>
        <begin position="479"/>
        <end position="593"/>
    </location>
</feature>
<dbReference type="InterPro" id="IPR018838">
    <property type="entry name" value="ZGRF1-like_N"/>
</dbReference>
<keyword evidence="5" id="KW-0347">Helicase</keyword>
<dbReference type="InterPro" id="IPR045055">
    <property type="entry name" value="DNA2/NAM7-like"/>
</dbReference>
<dbReference type="GO" id="GO:0043186">
    <property type="term" value="C:P granule"/>
    <property type="evidence" value="ECO:0007669"/>
    <property type="project" value="TreeGrafter"/>
</dbReference>
<dbReference type="GO" id="GO:0004386">
    <property type="term" value="F:helicase activity"/>
    <property type="evidence" value="ECO:0007669"/>
    <property type="project" value="UniProtKB-KW"/>
</dbReference>
<feature type="region of interest" description="Disordered" evidence="1">
    <location>
        <begin position="153"/>
        <end position="182"/>
    </location>
</feature>
<dbReference type="InterPro" id="IPR041677">
    <property type="entry name" value="DNA2/NAM7_AAA_11"/>
</dbReference>
<accession>A0A196SAE2</accession>
<comment type="caution">
    <text evidence="5">The sequence shown here is derived from an EMBL/GenBank/DDBJ whole genome shotgun (WGS) entry which is preliminary data.</text>
</comment>
<dbReference type="Pfam" id="PF10382">
    <property type="entry name" value="ZGRF1-like_N"/>
    <property type="match status" value="1"/>
</dbReference>
<dbReference type="GO" id="GO:0005829">
    <property type="term" value="C:cytosol"/>
    <property type="evidence" value="ECO:0007669"/>
    <property type="project" value="TreeGrafter"/>
</dbReference>
<dbReference type="OrthoDB" id="6513042at2759"/>
<dbReference type="GO" id="GO:0035194">
    <property type="term" value="P:regulatory ncRNA-mediated post-transcriptional gene silencing"/>
    <property type="evidence" value="ECO:0007669"/>
    <property type="project" value="TreeGrafter"/>
</dbReference>
<dbReference type="InterPro" id="IPR041679">
    <property type="entry name" value="DNA2/NAM7-like_C"/>
</dbReference>
<evidence type="ECO:0000313" key="6">
    <source>
        <dbReference type="Proteomes" id="UP000078348"/>
    </source>
</evidence>
<evidence type="ECO:0000259" key="3">
    <source>
        <dbReference type="Pfam" id="PF13086"/>
    </source>
</evidence>
<proteinExistence type="predicted"/>
<feature type="compositionally biased region" description="Basic and acidic residues" evidence="1">
    <location>
        <begin position="106"/>
        <end position="117"/>
    </location>
</feature>
<organism evidence="5 6">
    <name type="scientific">Blastocystis sp. subtype 1 (strain ATCC 50177 / NandII)</name>
    <dbReference type="NCBI Taxonomy" id="478820"/>
    <lineage>
        <taxon>Eukaryota</taxon>
        <taxon>Sar</taxon>
        <taxon>Stramenopiles</taxon>
        <taxon>Bigyra</taxon>
        <taxon>Opalozoa</taxon>
        <taxon>Opalinata</taxon>
        <taxon>Blastocystidae</taxon>
        <taxon>Blastocystis</taxon>
    </lineage>
</organism>
<dbReference type="Gene3D" id="3.40.50.300">
    <property type="entry name" value="P-loop containing nucleotide triphosphate hydrolases"/>
    <property type="match status" value="2"/>
</dbReference>
<dbReference type="Proteomes" id="UP000078348">
    <property type="component" value="Unassembled WGS sequence"/>
</dbReference>
<dbReference type="Pfam" id="PF13087">
    <property type="entry name" value="AAA_12"/>
    <property type="match status" value="1"/>
</dbReference>
<dbReference type="Pfam" id="PF13086">
    <property type="entry name" value="AAA_11"/>
    <property type="match status" value="2"/>
</dbReference>
<dbReference type="PANTHER" id="PTHR10887:SF322">
    <property type="entry name" value="HELICASE MOV-10"/>
    <property type="match status" value="1"/>
</dbReference>
<gene>
    <name evidence="5" type="ORF">AV274_4339</name>
</gene>
<dbReference type="InterPro" id="IPR027417">
    <property type="entry name" value="P-loop_NTPase"/>
</dbReference>
<dbReference type="AlphaFoldDB" id="A0A196SAE2"/>
<dbReference type="CDD" id="cd18808">
    <property type="entry name" value="SF1_C_Upf1"/>
    <property type="match status" value="1"/>
</dbReference>
<keyword evidence="5" id="KW-0547">Nucleotide-binding</keyword>
<keyword evidence="5" id="KW-0378">Hydrolase</keyword>
<keyword evidence="5" id="KW-0067">ATP-binding</keyword>